<dbReference type="PROSITE" id="PS51679">
    <property type="entry name" value="SAM_MT_C5"/>
    <property type="match status" value="1"/>
</dbReference>
<dbReference type="OrthoDB" id="9813719at2"/>
<dbReference type="GO" id="GO:0009307">
    <property type="term" value="P:DNA restriction-modification system"/>
    <property type="evidence" value="ECO:0007669"/>
    <property type="project" value="UniProtKB-KW"/>
</dbReference>
<dbReference type="EC" id="2.1.1.37" evidence="1"/>
<dbReference type="InterPro" id="IPR001525">
    <property type="entry name" value="C5_MeTfrase"/>
</dbReference>
<keyword evidence="3 7" id="KW-0808">Transferase</keyword>
<dbReference type="GO" id="GO:0044027">
    <property type="term" value="P:negative regulation of gene expression via chromosomal CpG island methylation"/>
    <property type="evidence" value="ECO:0007669"/>
    <property type="project" value="TreeGrafter"/>
</dbReference>
<dbReference type="SUPFAM" id="SSF53335">
    <property type="entry name" value="S-adenosyl-L-methionine-dependent methyltransferases"/>
    <property type="match status" value="1"/>
</dbReference>
<dbReference type="PANTHER" id="PTHR10629">
    <property type="entry name" value="CYTOSINE-SPECIFIC METHYLTRANSFERASE"/>
    <property type="match status" value="1"/>
</dbReference>
<dbReference type="GO" id="GO:0032259">
    <property type="term" value="P:methylation"/>
    <property type="evidence" value="ECO:0007669"/>
    <property type="project" value="UniProtKB-KW"/>
</dbReference>
<dbReference type="Gene3D" id="3.40.50.150">
    <property type="entry name" value="Vaccinia Virus protein VP39"/>
    <property type="match status" value="1"/>
</dbReference>
<evidence type="ECO:0000256" key="5">
    <source>
        <dbReference type="ARBA" id="ARBA00022747"/>
    </source>
</evidence>
<dbReference type="GO" id="GO:0003677">
    <property type="term" value="F:DNA binding"/>
    <property type="evidence" value="ECO:0007669"/>
    <property type="project" value="TreeGrafter"/>
</dbReference>
<evidence type="ECO:0000256" key="6">
    <source>
        <dbReference type="ARBA" id="ARBA00047422"/>
    </source>
</evidence>
<dbReference type="AlphaFoldDB" id="A0A4R6RHR2"/>
<name>A0A4R6RHR2_9HYPH</name>
<evidence type="ECO:0000313" key="9">
    <source>
        <dbReference type="Proteomes" id="UP000294547"/>
    </source>
</evidence>
<dbReference type="RefSeq" id="WP_126541225.1">
    <property type="nucleotide sequence ID" value="NZ_BSPM01000004.1"/>
</dbReference>
<keyword evidence="9" id="KW-1185">Reference proteome</keyword>
<gene>
    <name evidence="8" type="ORF">EDD54_2230</name>
</gene>
<dbReference type="InterPro" id="IPR050390">
    <property type="entry name" value="C5-Methyltransferase"/>
</dbReference>
<evidence type="ECO:0000313" key="8">
    <source>
        <dbReference type="EMBL" id="TDP85377.1"/>
    </source>
</evidence>
<comment type="similarity">
    <text evidence="7">Belongs to the class I-like SAM-binding methyltransferase superfamily. C5-methyltransferase family.</text>
</comment>
<sequence length="608" mass="65720">MRELIVDSFAGGGGASTGIEMALGRSPDYAINHDPEALALHAANHPDTVHLSRNIWQVDPLEVVGRRPVGLLWASPDCKHFSKAKGGKPVKRSVRDLAWTVILWARRARPRVIILENVEEFQHWGPLVEVSPGAGAFIPCPDRKGETFDRWVGELRRLGYRVQWRELRACDYGAPTMRKRLFLIARRDGRPIVWPEPTHGAPDSAEVRDGRRAPWRTAADIVDWSLACPSIFLTKEEGRAVGANRPLADATMARIFKGLMRYVFQAGDDAFLVPITHTGAPRAHPIDEPVRTVTTAARGEHALVVPHVTKFRENSVGADMRAPLPTVTANGHVTRPGGAAPLGVVEATVAPFVAGIAHGDSGGRRAYGPFEPLPTVQAGGNNHALVAPYLVPRYGEREGQEPRTVAIDRPAPAVVPTANGGSLAAALMVKSNFGDKPHYAVGEPTRTIVAGGTHHALVAAFLGHHYGSNEGSGGDPRELLRTVTAGGTHTAEVRAFLAKYYDTAVGQDLREPLHTATTKPRFGLVTIHGEPYEIVDIGMRMLSPRELFRAQGFPDDYVIAEGDFAGERRALTKTAQVRMCGNSVCPPIAAALVAANCADMAERREAAE</sequence>
<feature type="active site" evidence="7">
    <location>
        <position position="78"/>
    </location>
</feature>
<reference evidence="8 9" key="1">
    <citation type="submission" date="2019-03" db="EMBL/GenBank/DDBJ databases">
        <title>Genomic Encyclopedia of Type Strains, Phase IV (KMG-IV): sequencing the most valuable type-strain genomes for metagenomic binning, comparative biology and taxonomic classification.</title>
        <authorList>
            <person name="Goeker M."/>
        </authorList>
    </citation>
    <scope>NUCLEOTIDE SEQUENCE [LARGE SCALE GENOMIC DNA]</scope>
    <source>
        <strain evidence="8 9">DSM 102969</strain>
    </source>
</reference>
<keyword evidence="2 7" id="KW-0489">Methyltransferase</keyword>
<evidence type="ECO:0000256" key="3">
    <source>
        <dbReference type="ARBA" id="ARBA00022679"/>
    </source>
</evidence>
<dbReference type="Proteomes" id="UP000294547">
    <property type="component" value="Unassembled WGS sequence"/>
</dbReference>
<dbReference type="PANTHER" id="PTHR10629:SF52">
    <property type="entry name" value="DNA (CYTOSINE-5)-METHYLTRANSFERASE 1"/>
    <property type="match status" value="1"/>
</dbReference>
<dbReference type="InterPro" id="IPR029063">
    <property type="entry name" value="SAM-dependent_MTases_sf"/>
</dbReference>
<keyword evidence="5" id="KW-0680">Restriction system</keyword>
<keyword evidence="4 7" id="KW-0949">S-adenosyl-L-methionine</keyword>
<comment type="caution">
    <text evidence="8">The sequence shown here is derived from an EMBL/GenBank/DDBJ whole genome shotgun (WGS) entry which is preliminary data.</text>
</comment>
<evidence type="ECO:0000256" key="4">
    <source>
        <dbReference type="ARBA" id="ARBA00022691"/>
    </source>
</evidence>
<dbReference type="GO" id="GO:0003886">
    <property type="term" value="F:DNA (cytosine-5-)-methyltransferase activity"/>
    <property type="evidence" value="ECO:0007669"/>
    <property type="project" value="UniProtKB-EC"/>
</dbReference>
<organism evidence="8 9">
    <name type="scientific">Oharaeibacter diazotrophicus</name>
    <dbReference type="NCBI Taxonomy" id="1920512"/>
    <lineage>
        <taxon>Bacteria</taxon>
        <taxon>Pseudomonadati</taxon>
        <taxon>Pseudomonadota</taxon>
        <taxon>Alphaproteobacteria</taxon>
        <taxon>Hyphomicrobiales</taxon>
        <taxon>Pleomorphomonadaceae</taxon>
        <taxon>Oharaeibacter</taxon>
    </lineage>
</organism>
<comment type="catalytic activity">
    <reaction evidence="6">
        <text>a 2'-deoxycytidine in DNA + S-adenosyl-L-methionine = a 5-methyl-2'-deoxycytidine in DNA + S-adenosyl-L-homocysteine + H(+)</text>
        <dbReference type="Rhea" id="RHEA:13681"/>
        <dbReference type="Rhea" id="RHEA-COMP:11369"/>
        <dbReference type="Rhea" id="RHEA-COMP:11370"/>
        <dbReference type="ChEBI" id="CHEBI:15378"/>
        <dbReference type="ChEBI" id="CHEBI:57856"/>
        <dbReference type="ChEBI" id="CHEBI:59789"/>
        <dbReference type="ChEBI" id="CHEBI:85452"/>
        <dbReference type="ChEBI" id="CHEBI:85454"/>
        <dbReference type="EC" id="2.1.1.37"/>
    </reaction>
</comment>
<dbReference type="Gene3D" id="3.90.120.10">
    <property type="entry name" value="DNA Methylase, subunit A, domain 2"/>
    <property type="match status" value="1"/>
</dbReference>
<dbReference type="Pfam" id="PF00145">
    <property type="entry name" value="DNA_methylase"/>
    <property type="match status" value="2"/>
</dbReference>
<dbReference type="EMBL" id="SNXY01000007">
    <property type="protein sequence ID" value="TDP85377.1"/>
    <property type="molecule type" value="Genomic_DNA"/>
</dbReference>
<protein>
    <recommendedName>
        <fullName evidence="1">DNA (cytosine-5-)-methyltransferase</fullName>
        <ecNumber evidence="1">2.1.1.37</ecNumber>
    </recommendedName>
</protein>
<dbReference type="PRINTS" id="PR00105">
    <property type="entry name" value="C5METTRFRASE"/>
</dbReference>
<proteinExistence type="inferred from homology"/>
<evidence type="ECO:0000256" key="7">
    <source>
        <dbReference type="PROSITE-ProRule" id="PRU01016"/>
    </source>
</evidence>
<evidence type="ECO:0000256" key="2">
    <source>
        <dbReference type="ARBA" id="ARBA00022603"/>
    </source>
</evidence>
<evidence type="ECO:0000256" key="1">
    <source>
        <dbReference type="ARBA" id="ARBA00011975"/>
    </source>
</evidence>
<accession>A0A4R6RHR2</accession>